<dbReference type="Pfam" id="PF21688">
    <property type="entry name" value="FAD-depend_C"/>
    <property type="match status" value="1"/>
</dbReference>
<sequence length="533" mass="59716">MIRVSNIRLNINEDIKNIEKIILKKLKIQKKELIKYSIFKESIDARRRGKIDFIYTVDVVVKDEDKILNKIKDKDVRISPILQYNNVLMGEEKLNERPIVVGMGPAGLFAALILAQRGYNPLVLERGFDVDRRTKDVNLFWNEGKMNSDSNVQFGEGGAGTFSDGKLTTRIKDLRCRKVLNELVESGAPEEILYSYKPHVGTDILKEVVKNMRKRIIRLGGEVRFNSKVTDFIIEGGKIKGVIVNGTNTILSDVVVLAIGHSARDTYEILYERNVKIIQKPFAIGVRIEHPQILINKSQYKEFYNHPRLGAADYRLIYHASNERTSYTFCMCPGGSVIASSSSENEVVTNGMSEHSRDKENANSAFLVNVVPSDFGSDHPLAGVYFQQKYERLAFELGGRDYKAPVQLVGDFLKDRESKDLGSVIPSYKPGFRLTNLRECLPGFVANTMKEGLINLDKKLKGFALYDAILTGVETRSSSPIRIVRDEESFESVSVKGLYPSGEGAGYAGGIVSAAVDGIKVAEKIIQKYKNLK</sequence>
<dbReference type="PANTHER" id="PTHR42842:SF3">
    <property type="entry name" value="FAD_NAD(P)-BINDING OXIDOREDUCTASE FAMILY PROTEIN"/>
    <property type="match status" value="1"/>
</dbReference>
<dbReference type="RefSeq" id="WP_072723445.1">
    <property type="nucleotide sequence ID" value="NZ_FQXH01000006.1"/>
</dbReference>
<feature type="domain" description="FAD-dependent protein C-terminal" evidence="1">
    <location>
        <begin position="281"/>
        <end position="477"/>
    </location>
</feature>
<dbReference type="PRINTS" id="PR00419">
    <property type="entry name" value="ADXRDTASE"/>
</dbReference>
<keyword evidence="3" id="KW-1185">Reference proteome</keyword>
<protein>
    <recommendedName>
        <fullName evidence="1">FAD-dependent protein C-terminal domain-containing protein</fullName>
    </recommendedName>
</protein>
<organism evidence="2 3">
    <name type="scientific">Tepidibacter thalassicus DSM 15285</name>
    <dbReference type="NCBI Taxonomy" id="1123350"/>
    <lineage>
        <taxon>Bacteria</taxon>
        <taxon>Bacillati</taxon>
        <taxon>Bacillota</taxon>
        <taxon>Clostridia</taxon>
        <taxon>Peptostreptococcales</taxon>
        <taxon>Peptostreptococcaceae</taxon>
        <taxon>Tepidibacter</taxon>
    </lineage>
</organism>
<dbReference type="OrthoDB" id="9772594at2"/>
<dbReference type="PANTHER" id="PTHR42842">
    <property type="entry name" value="FAD/NAD(P)-BINDING OXIDOREDUCTASE"/>
    <property type="match status" value="1"/>
</dbReference>
<evidence type="ECO:0000313" key="2">
    <source>
        <dbReference type="EMBL" id="SHH03230.1"/>
    </source>
</evidence>
<dbReference type="Proteomes" id="UP000242520">
    <property type="component" value="Unassembled WGS sequence"/>
</dbReference>
<dbReference type="EMBL" id="FQXH01000006">
    <property type="protein sequence ID" value="SHH03230.1"/>
    <property type="molecule type" value="Genomic_DNA"/>
</dbReference>
<dbReference type="PIRSF" id="PIRSF038984">
    <property type="entry name" value="FAD_binding_protein"/>
    <property type="match status" value="1"/>
</dbReference>
<proteinExistence type="predicted"/>
<dbReference type="SUPFAM" id="SSF51905">
    <property type="entry name" value="FAD/NAD(P)-binding domain"/>
    <property type="match status" value="1"/>
</dbReference>
<name>A0A1M5PNA8_9FIRM</name>
<dbReference type="STRING" id="1123350.SAMN02744040_00597"/>
<accession>A0A1M5PNA8</accession>
<dbReference type="InterPro" id="IPR036188">
    <property type="entry name" value="FAD/NAD-bd_sf"/>
</dbReference>
<dbReference type="Gene3D" id="3.50.50.60">
    <property type="entry name" value="FAD/NAD(P)-binding domain"/>
    <property type="match status" value="2"/>
</dbReference>
<dbReference type="Gene3D" id="3.30.70.2700">
    <property type="match status" value="1"/>
</dbReference>
<reference evidence="3" key="1">
    <citation type="submission" date="2016-11" db="EMBL/GenBank/DDBJ databases">
        <authorList>
            <person name="Varghese N."/>
            <person name="Submissions S."/>
        </authorList>
    </citation>
    <scope>NUCLEOTIDE SEQUENCE [LARGE SCALE GENOMIC DNA]</scope>
    <source>
        <strain evidence="3">DSM 15285</strain>
    </source>
</reference>
<dbReference type="AlphaFoldDB" id="A0A1M5PNA8"/>
<dbReference type="InterPro" id="IPR028348">
    <property type="entry name" value="FAD-binding_protein"/>
</dbReference>
<dbReference type="InterPro" id="IPR049516">
    <property type="entry name" value="FAD-depend_C"/>
</dbReference>
<evidence type="ECO:0000313" key="3">
    <source>
        <dbReference type="Proteomes" id="UP000242520"/>
    </source>
</evidence>
<gene>
    <name evidence="2" type="ORF">SAMN02744040_00597</name>
</gene>
<evidence type="ECO:0000259" key="1">
    <source>
        <dbReference type="Pfam" id="PF21688"/>
    </source>
</evidence>